<proteinExistence type="predicted"/>
<evidence type="ECO:0000313" key="3">
    <source>
        <dbReference type="Proteomes" id="UP000886785"/>
    </source>
</evidence>
<dbReference type="Pfam" id="PF02195">
    <property type="entry name" value="ParB_N"/>
    <property type="match status" value="1"/>
</dbReference>
<dbReference type="Gene3D" id="3.90.1530.10">
    <property type="entry name" value="Conserved hypothetical protein from pyrococcus furiosus pfu- 392566-001, ParB domain"/>
    <property type="match status" value="1"/>
</dbReference>
<reference evidence="2" key="2">
    <citation type="journal article" date="2021" name="PeerJ">
        <title>Extensive microbial diversity within the chicken gut microbiome revealed by metagenomics and culture.</title>
        <authorList>
            <person name="Gilroy R."/>
            <person name="Ravi A."/>
            <person name="Getino M."/>
            <person name="Pursley I."/>
            <person name="Horton D.L."/>
            <person name="Alikhan N.F."/>
            <person name="Baker D."/>
            <person name="Gharbi K."/>
            <person name="Hall N."/>
            <person name="Watson M."/>
            <person name="Adriaenssens E.M."/>
            <person name="Foster-Nyarko E."/>
            <person name="Jarju S."/>
            <person name="Secka A."/>
            <person name="Antonio M."/>
            <person name="Oren A."/>
            <person name="Chaudhuri R.R."/>
            <person name="La Ragione R."/>
            <person name="Hildebrand F."/>
            <person name="Pallen M.J."/>
        </authorList>
    </citation>
    <scope>NUCLEOTIDE SEQUENCE</scope>
    <source>
        <strain evidence="2">ChiSjej1B19-7085</strain>
    </source>
</reference>
<name>A0A9D1DSW2_9FIRM</name>
<dbReference type="InterPro" id="IPR050336">
    <property type="entry name" value="Chromosome_partition/occlusion"/>
</dbReference>
<accession>A0A9D1DSW2</accession>
<dbReference type="InterPro" id="IPR003115">
    <property type="entry name" value="ParB_N"/>
</dbReference>
<dbReference type="GO" id="GO:0007059">
    <property type="term" value="P:chromosome segregation"/>
    <property type="evidence" value="ECO:0007669"/>
    <property type="project" value="TreeGrafter"/>
</dbReference>
<dbReference type="SUPFAM" id="SSF110849">
    <property type="entry name" value="ParB/Sulfiredoxin"/>
    <property type="match status" value="1"/>
</dbReference>
<dbReference type="SMART" id="SM00470">
    <property type="entry name" value="ParB"/>
    <property type="match status" value="1"/>
</dbReference>
<gene>
    <name evidence="2" type="ORF">IAA54_12180</name>
</gene>
<dbReference type="Proteomes" id="UP000886785">
    <property type="component" value="Unassembled WGS sequence"/>
</dbReference>
<feature type="domain" description="ParB-like N-terminal" evidence="1">
    <location>
        <begin position="31"/>
        <end position="124"/>
    </location>
</feature>
<comment type="caution">
    <text evidence="2">The sequence shown here is derived from an EMBL/GenBank/DDBJ whole genome shotgun (WGS) entry which is preliminary data.</text>
</comment>
<evidence type="ECO:0000259" key="1">
    <source>
        <dbReference type="SMART" id="SM00470"/>
    </source>
</evidence>
<reference evidence="2" key="1">
    <citation type="submission" date="2020-10" db="EMBL/GenBank/DDBJ databases">
        <authorList>
            <person name="Gilroy R."/>
        </authorList>
    </citation>
    <scope>NUCLEOTIDE SEQUENCE</scope>
    <source>
        <strain evidence="2">ChiSjej1B19-7085</strain>
    </source>
</reference>
<dbReference type="PANTHER" id="PTHR33375:SF1">
    <property type="entry name" value="CHROMOSOME-PARTITIONING PROTEIN PARB-RELATED"/>
    <property type="match status" value="1"/>
</dbReference>
<dbReference type="AlphaFoldDB" id="A0A9D1DSW2"/>
<dbReference type="InterPro" id="IPR036086">
    <property type="entry name" value="ParB/Sulfiredoxin_sf"/>
</dbReference>
<sequence>MGKAIDLSAITTGLSKVKNLAASLDTIAHDEAIEPEYIYPADNNPYAENDTPEELEALAQDIRVNGLIHPLVLNKRDDTRYILISGEKRFKAIRQYLNWKTIPCRVYSNLSPDRAQLMLHSANLRTREYTNEQKLRFYTDAETLLKRMKETGEYSGPIQKGLADLLGVSTRQIRRYKALTEKLDEQQMDDVASGRMSMTSALEMISEPQPQQDPVILQPAEDSQEKEPEPQFSEKLQDEEAKFFSLPSEDNSVKSVESSNITDNGTFEENISDDEDDFILEQHKKYKLLSDEELLSPEWEPVIAATIRAIYNLSDLYLYYTFYAPTPKEAIYEKLRISSHCGGTFENPDGIYRTGLTGIEMQPDNGEMASMTYSQVDKFIRHRLRSDSFLSEKEILKLLRKHCESLKE</sequence>
<evidence type="ECO:0000313" key="2">
    <source>
        <dbReference type="EMBL" id="HIR58407.1"/>
    </source>
</evidence>
<dbReference type="PANTHER" id="PTHR33375">
    <property type="entry name" value="CHROMOSOME-PARTITIONING PROTEIN PARB-RELATED"/>
    <property type="match status" value="1"/>
</dbReference>
<dbReference type="GO" id="GO:0005694">
    <property type="term" value="C:chromosome"/>
    <property type="evidence" value="ECO:0007669"/>
    <property type="project" value="TreeGrafter"/>
</dbReference>
<protein>
    <submittedName>
        <fullName evidence="2">ParB N-terminal domain-containing protein</fullName>
    </submittedName>
</protein>
<organism evidence="2 3">
    <name type="scientific">Candidatus Gallacutalibacter pullicola</name>
    <dbReference type="NCBI Taxonomy" id="2840830"/>
    <lineage>
        <taxon>Bacteria</taxon>
        <taxon>Bacillati</taxon>
        <taxon>Bacillota</taxon>
        <taxon>Clostridia</taxon>
        <taxon>Eubacteriales</taxon>
        <taxon>Candidatus Gallacutalibacter</taxon>
    </lineage>
</organism>
<dbReference type="EMBL" id="DVHF01000157">
    <property type="protein sequence ID" value="HIR58407.1"/>
    <property type="molecule type" value="Genomic_DNA"/>
</dbReference>